<organism evidence="3 5">
    <name type="scientific">Hibiscus syriacus</name>
    <name type="common">Rose of Sharon</name>
    <dbReference type="NCBI Taxonomy" id="106335"/>
    <lineage>
        <taxon>Eukaryota</taxon>
        <taxon>Viridiplantae</taxon>
        <taxon>Streptophyta</taxon>
        <taxon>Embryophyta</taxon>
        <taxon>Tracheophyta</taxon>
        <taxon>Spermatophyta</taxon>
        <taxon>Magnoliopsida</taxon>
        <taxon>eudicotyledons</taxon>
        <taxon>Gunneridae</taxon>
        <taxon>Pentapetalae</taxon>
        <taxon>rosids</taxon>
        <taxon>malvids</taxon>
        <taxon>Malvales</taxon>
        <taxon>Malvaceae</taxon>
        <taxon>Malvoideae</taxon>
        <taxon>Hibiscus</taxon>
    </lineage>
</organism>
<reference evidence="3 5" key="1">
    <citation type="submission" date="2019-09" db="EMBL/GenBank/DDBJ databases">
        <title>Draft genome information of white flower Hibiscus syriacus.</title>
        <authorList>
            <person name="Kim Y.-M."/>
        </authorList>
    </citation>
    <scope>NUCLEOTIDE SEQUENCE [LARGE SCALE GENOMIC DNA]</scope>
    <source>
        <strain evidence="5">cv. Baekdansim</strain>
        <strain evidence="3">YM2019G1</strain>
        <tissue evidence="3">Leaf</tissue>
    </source>
</reference>
<sequence>MSGDDDSTESGLDSNGGEGEEKRVMANIRCSNGTKFTVRTKLNSTVGSFKVWLAQNCNIPTGFKGVTHGVGSNEGPDMGPSLFPGLGNGGSFGLSGSDLPEFVQVQQQLTQNPNMMREIMNTLTIQSLVNNPELMRALITNNPQMCEIIDQNPELGHILNDPSILRQTLELPARNPEPIREMMRNTDRALSNIESSPEGFNMLIASEKIPTKSDFLTTNGGFDEGSVTFYRSRRAIRNDEASAMVSWQHRSGALGGGDGEFIIKLWRQLE</sequence>
<evidence type="ECO:0000313" key="4">
    <source>
        <dbReference type="EMBL" id="KAE8665155.1"/>
    </source>
</evidence>
<dbReference type="InterPro" id="IPR006636">
    <property type="entry name" value="STI1_HS-bd"/>
</dbReference>
<dbReference type="Proteomes" id="UP000436088">
    <property type="component" value="Unassembled WGS sequence"/>
</dbReference>
<evidence type="ECO:0000313" key="3">
    <source>
        <dbReference type="EMBL" id="KAE8665049.1"/>
    </source>
</evidence>
<evidence type="ECO:0000256" key="1">
    <source>
        <dbReference type="SAM" id="MobiDB-lite"/>
    </source>
</evidence>
<dbReference type="SMART" id="SM00727">
    <property type="entry name" value="STI1"/>
    <property type="match status" value="2"/>
</dbReference>
<dbReference type="Gene3D" id="1.10.260.100">
    <property type="match status" value="1"/>
</dbReference>
<feature type="domain" description="STI1" evidence="2">
    <location>
        <begin position="142"/>
        <end position="182"/>
    </location>
</feature>
<dbReference type="AlphaFoldDB" id="A0A6A2Y0T8"/>
<protein>
    <submittedName>
        <fullName evidence="3">Detected protein of confused Function</fullName>
    </submittedName>
</protein>
<feature type="region of interest" description="Disordered" evidence="1">
    <location>
        <begin position="1"/>
        <end position="24"/>
    </location>
</feature>
<dbReference type="GO" id="GO:0031593">
    <property type="term" value="F:polyubiquitin modification-dependent protein binding"/>
    <property type="evidence" value="ECO:0007669"/>
    <property type="project" value="TreeGrafter"/>
</dbReference>
<dbReference type="GO" id="GO:0006511">
    <property type="term" value="P:ubiquitin-dependent protein catabolic process"/>
    <property type="evidence" value="ECO:0007669"/>
    <property type="project" value="TreeGrafter"/>
</dbReference>
<evidence type="ECO:0000259" key="2">
    <source>
        <dbReference type="SMART" id="SM00727"/>
    </source>
</evidence>
<dbReference type="FunFam" id="1.10.260.100:FF:000001">
    <property type="entry name" value="Ubiquilin 1"/>
    <property type="match status" value="1"/>
</dbReference>
<dbReference type="PANTHER" id="PTHR10677">
    <property type="entry name" value="UBIQUILIN"/>
    <property type="match status" value="1"/>
</dbReference>
<name>A0A6A2Y0T8_HIBSY</name>
<proteinExistence type="predicted"/>
<dbReference type="InterPro" id="IPR015496">
    <property type="entry name" value="Ubiquilin"/>
</dbReference>
<comment type="caution">
    <text evidence="3">The sequence shown here is derived from an EMBL/GenBank/DDBJ whole genome shotgun (WGS) entry which is preliminary data.</text>
</comment>
<dbReference type="Pfam" id="PF23195">
    <property type="entry name" value="UBQLN1"/>
    <property type="match status" value="1"/>
</dbReference>
<dbReference type="PANTHER" id="PTHR10677:SF3">
    <property type="entry name" value="FI07626P-RELATED"/>
    <property type="match status" value="1"/>
</dbReference>
<keyword evidence="5" id="KW-1185">Reference proteome</keyword>
<dbReference type="EMBL" id="VEPZ02001634">
    <property type="protein sequence ID" value="KAE8665049.1"/>
    <property type="molecule type" value="Genomic_DNA"/>
</dbReference>
<feature type="domain" description="STI1" evidence="2">
    <location>
        <begin position="88"/>
        <end position="138"/>
    </location>
</feature>
<gene>
    <name evidence="4" type="ORF">F3Y22_tig00112657pilonHSYRG00004</name>
    <name evidence="3" type="ORF">F3Y22_tig00112689pilonHSYRG00005</name>
</gene>
<accession>A0A6A2Y0T8</accession>
<evidence type="ECO:0000313" key="5">
    <source>
        <dbReference type="Proteomes" id="UP000436088"/>
    </source>
</evidence>
<dbReference type="EMBL" id="VEPZ02001626">
    <property type="protein sequence ID" value="KAE8665155.1"/>
    <property type="molecule type" value="Genomic_DNA"/>
</dbReference>
<dbReference type="GO" id="GO:0005829">
    <property type="term" value="C:cytosol"/>
    <property type="evidence" value="ECO:0007669"/>
    <property type="project" value="TreeGrafter"/>
</dbReference>